<dbReference type="AlphaFoldDB" id="A0A0C2MZ63"/>
<reference evidence="1 2" key="1">
    <citation type="journal article" date="2014" name="Genome Biol. Evol.">
        <title>The genome of the myxosporean Thelohanellus kitauei shows adaptations to nutrient acquisition within its fish host.</title>
        <authorList>
            <person name="Yang Y."/>
            <person name="Xiong J."/>
            <person name="Zhou Z."/>
            <person name="Huo F."/>
            <person name="Miao W."/>
            <person name="Ran C."/>
            <person name="Liu Y."/>
            <person name="Zhang J."/>
            <person name="Feng J."/>
            <person name="Wang M."/>
            <person name="Wang M."/>
            <person name="Wang L."/>
            <person name="Yao B."/>
        </authorList>
    </citation>
    <scope>NUCLEOTIDE SEQUENCE [LARGE SCALE GENOMIC DNA]</scope>
    <source>
        <strain evidence="1">Wuqing</strain>
    </source>
</reference>
<gene>
    <name evidence="1" type="ORF">RF11_09741</name>
</gene>
<dbReference type="Proteomes" id="UP000031668">
    <property type="component" value="Unassembled WGS sequence"/>
</dbReference>
<organism evidence="1 2">
    <name type="scientific">Thelohanellus kitauei</name>
    <name type="common">Myxosporean</name>
    <dbReference type="NCBI Taxonomy" id="669202"/>
    <lineage>
        <taxon>Eukaryota</taxon>
        <taxon>Metazoa</taxon>
        <taxon>Cnidaria</taxon>
        <taxon>Myxozoa</taxon>
        <taxon>Myxosporea</taxon>
        <taxon>Bivalvulida</taxon>
        <taxon>Platysporina</taxon>
        <taxon>Myxobolidae</taxon>
        <taxon>Thelohanellus</taxon>
    </lineage>
</organism>
<sequence length="215" mass="24581">MFIEDIYRFLHLVDSMNNESNRNMTNNSLVHLRFANDNFYPSTSQPNNFSQPPIVGSITHPSVVSNHIPSISQEITFNDNVPNIKHSSITQLASQHHPYAEKLNPAFLNSILDCRIYPFDKSMRPADELMENNVHKDKNGMVLENISYSENSQDKYKIGNRYLLPGYERLKFNCQKLIHPNLDKTSVEKPEGLKQIPEHNIKSIAASKLESISIA</sequence>
<comment type="caution">
    <text evidence="1">The sequence shown here is derived from an EMBL/GenBank/DDBJ whole genome shotgun (WGS) entry which is preliminary data.</text>
</comment>
<evidence type="ECO:0000313" key="2">
    <source>
        <dbReference type="Proteomes" id="UP000031668"/>
    </source>
</evidence>
<proteinExistence type="predicted"/>
<keyword evidence="2" id="KW-1185">Reference proteome</keyword>
<evidence type="ECO:0000313" key="1">
    <source>
        <dbReference type="EMBL" id="KII66937.1"/>
    </source>
</evidence>
<protein>
    <submittedName>
        <fullName evidence="1">Uncharacterized protein</fullName>
    </submittedName>
</protein>
<dbReference type="EMBL" id="JWZT01003372">
    <property type="protein sequence ID" value="KII66937.1"/>
    <property type="molecule type" value="Genomic_DNA"/>
</dbReference>
<name>A0A0C2MZ63_THEKT</name>
<accession>A0A0C2MZ63</accession>